<dbReference type="InterPro" id="IPR017809">
    <property type="entry name" value="EgtA_Actinobacteria"/>
</dbReference>
<comment type="pathway">
    <text evidence="5">Amino-acid biosynthesis; ergothioneine biosynthesis.</text>
</comment>
<gene>
    <name evidence="5" type="primary">egtA</name>
    <name evidence="8" type="ORF">JOE42_000531</name>
</gene>
<feature type="region of interest" description="Disordered" evidence="7">
    <location>
        <begin position="383"/>
        <end position="417"/>
    </location>
</feature>
<dbReference type="Pfam" id="PF04107">
    <property type="entry name" value="GCS2"/>
    <property type="match status" value="1"/>
</dbReference>
<keyword evidence="2 5" id="KW-0547">Nucleotide-binding</keyword>
<dbReference type="NCBIfam" id="TIGR03444">
    <property type="entry name" value="EgtA_Cys_ligase"/>
    <property type="match status" value="1"/>
</dbReference>
<evidence type="ECO:0000256" key="5">
    <source>
        <dbReference type="HAMAP-Rule" id="MF_02034"/>
    </source>
</evidence>
<dbReference type="EMBL" id="JAFBBK010000001">
    <property type="protein sequence ID" value="MBM7413798.1"/>
    <property type="molecule type" value="Genomic_DNA"/>
</dbReference>
<proteinExistence type="inferred from homology"/>
<dbReference type="EC" id="6.3.2.2" evidence="5"/>
<evidence type="ECO:0000256" key="2">
    <source>
        <dbReference type="ARBA" id="ARBA00022741"/>
    </source>
</evidence>
<evidence type="ECO:0000313" key="9">
    <source>
        <dbReference type="Proteomes" id="UP000703038"/>
    </source>
</evidence>
<comment type="catalytic activity">
    <reaction evidence="4 5 6">
        <text>L-cysteine + L-glutamate + ATP = gamma-L-glutamyl-L-cysteine + ADP + phosphate + H(+)</text>
        <dbReference type="Rhea" id="RHEA:13285"/>
        <dbReference type="ChEBI" id="CHEBI:15378"/>
        <dbReference type="ChEBI" id="CHEBI:29985"/>
        <dbReference type="ChEBI" id="CHEBI:30616"/>
        <dbReference type="ChEBI" id="CHEBI:35235"/>
        <dbReference type="ChEBI" id="CHEBI:43474"/>
        <dbReference type="ChEBI" id="CHEBI:58173"/>
        <dbReference type="ChEBI" id="CHEBI:456216"/>
        <dbReference type="EC" id="6.3.2.2"/>
    </reaction>
</comment>
<keyword evidence="1 5" id="KW-0436">Ligase</keyword>
<evidence type="ECO:0000256" key="3">
    <source>
        <dbReference type="ARBA" id="ARBA00022840"/>
    </source>
</evidence>
<comment type="similarity">
    <text evidence="5 6">Belongs to the glutamate--cysteine ligase type 2 family. EgtA subfamily.</text>
</comment>
<dbReference type="InterPro" id="IPR006336">
    <property type="entry name" value="GCS2"/>
</dbReference>
<dbReference type="PIRSF" id="PIRSF017901">
    <property type="entry name" value="GCL"/>
    <property type="match status" value="1"/>
</dbReference>
<dbReference type="InterPro" id="IPR035434">
    <property type="entry name" value="GCL_bact_plant"/>
</dbReference>
<dbReference type="Proteomes" id="UP000703038">
    <property type="component" value="Unassembled WGS sequence"/>
</dbReference>
<dbReference type="PANTHER" id="PTHR34378:SF1">
    <property type="entry name" value="GLUTAMATE--CYSTEINE LIGASE, CHLOROPLASTIC"/>
    <property type="match status" value="1"/>
</dbReference>
<accession>A0ABS2KPA6</accession>
<comment type="function">
    <text evidence="5">Catalyzes the synthesis of gamma-glutamylcysteine (gamma-GC). This compound is used as substrate for the biosynthesis of the low-molecular thiol compound ergothioneine.</text>
</comment>
<dbReference type="HAMAP" id="MF_02034">
    <property type="entry name" value="EgtA"/>
    <property type="match status" value="1"/>
</dbReference>
<evidence type="ECO:0000256" key="4">
    <source>
        <dbReference type="ARBA" id="ARBA00048819"/>
    </source>
</evidence>
<reference evidence="8 9" key="1">
    <citation type="submission" date="2021-01" db="EMBL/GenBank/DDBJ databases">
        <title>Genomics of switchgrass bacterial isolates.</title>
        <authorList>
            <person name="Shade A."/>
        </authorList>
    </citation>
    <scope>NUCLEOTIDE SEQUENCE [LARGE SCALE GENOMIC DNA]</scope>
    <source>
        <strain evidence="8 9">PvP111</strain>
    </source>
</reference>
<dbReference type="RefSeq" id="WP_204866504.1">
    <property type="nucleotide sequence ID" value="NZ_JAFBBK010000001.1"/>
</dbReference>
<evidence type="ECO:0000256" key="1">
    <source>
        <dbReference type="ARBA" id="ARBA00022598"/>
    </source>
</evidence>
<name>A0ABS2KPA6_9NOCA</name>
<organism evidence="8 9">
    <name type="scientific">Rhodococcoides corynebacterioides</name>
    <dbReference type="NCBI Taxonomy" id="53972"/>
    <lineage>
        <taxon>Bacteria</taxon>
        <taxon>Bacillati</taxon>
        <taxon>Actinomycetota</taxon>
        <taxon>Actinomycetes</taxon>
        <taxon>Mycobacteriales</taxon>
        <taxon>Nocardiaceae</taxon>
        <taxon>Rhodococcoides</taxon>
    </lineage>
</organism>
<evidence type="ECO:0000313" key="8">
    <source>
        <dbReference type="EMBL" id="MBM7413798.1"/>
    </source>
</evidence>
<dbReference type="PANTHER" id="PTHR34378">
    <property type="entry name" value="GLUTAMATE--CYSTEINE LIGASE, CHLOROPLASTIC"/>
    <property type="match status" value="1"/>
</dbReference>
<comment type="caution">
    <text evidence="8">The sequence shown here is derived from an EMBL/GenBank/DDBJ whole genome shotgun (WGS) entry which is preliminary data.</text>
</comment>
<protein>
    <recommendedName>
        <fullName evidence="5">Glutamate--cysteine ligase EgtA</fullName>
        <ecNumber evidence="5">6.3.2.2</ecNumber>
    </recommendedName>
    <alternativeName>
        <fullName evidence="5">Gamma-glutamylcysteine synthase</fullName>
        <shortName evidence="5">GCS</shortName>
        <shortName evidence="5">Gamma-ECS</shortName>
    </alternativeName>
</protein>
<dbReference type="Gene3D" id="3.30.590.20">
    <property type="match status" value="1"/>
</dbReference>
<dbReference type="GO" id="GO:0004357">
    <property type="term" value="F:glutamate-cysteine ligase activity"/>
    <property type="evidence" value="ECO:0007669"/>
    <property type="project" value="UniProtKB-EC"/>
</dbReference>
<feature type="compositionally biased region" description="Low complexity" evidence="7">
    <location>
        <begin position="393"/>
        <end position="407"/>
    </location>
</feature>
<evidence type="ECO:0000256" key="7">
    <source>
        <dbReference type="SAM" id="MobiDB-lite"/>
    </source>
</evidence>
<keyword evidence="3 5" id="KW-0067">ATP-binding</keyword>
<sequence>MTAVSGTLSSRPAAEAYLARVCFKVGPPTLIGAELEWFTRTPSGARPTLDSLAEALGAHTPQSLRRESPALALRSGSVVSVEPGGQIELSSSPATSLASVVEALRDDERSLSRLLDSQGISLAGGGADTQRPPDRLLTLPRYCAMERRFEQYGPYGKLMMCNTAAVQVSVDAGGDDEQIRRRWATVHAVGPALLAAFATTPALHGVPDGRWASQRMRTWFELDRTRTRVPLGVDPVRDYARWVMDVPLLCVRRDGRLTAPPREATFAQWLAGDLDDDMGRRPTTADLDYHLTTVFPLVRASGHLEIRYLDGQPDGMWEVPMYAVDALLSSASVADQALDLAEPTLNRWEDAARDGLADQALRRAAVELLTLAADSSHGEAREALGRAATRCSAAQPPTALGTAATPPRGDARKEFSR</sequence>
<dbReference type="InterPro" id="IPR014746">
    <property type="entry name" value="Gln_synth/guanido_kin_cat_dom"/>
</dbReference>
<dbReference type="SUPFAM" id="SSF55931">
    <property type="entry name" value="Glutamine synthetase/guanido kinase"/>
    <property type="match status" value="1"/>
</dbReference>
<keyword evidence="9" id="KW-1185">Reference proteome</keyword>
<evidence type="ECO:0000256" key="6">
    <source>
        <dbReference type="PIRNR" id="PIRNR017901"/>
    </source>
</evidence>